<sequence length="212" mass="24837">MKDDLTDQQIVNVNKKTEMISDSQDNHPMIAQLASLERLKEVGWYWGPLSWIDAERLLKDKQDYSFIVRDSSHRHYFLAITFKSQGNIHHTRIEHSSNSFSFYHGNSKSQCTSSDVVEFIENTIAHSKSGQFMFFIRSNIPGQPMTPVRLLYPISRFTYMSSLKHIARFVIHRQIRRDRIDDLDLPIRLKSFLKEAQIYTENIPISDDISEI</sequence>
<dbReference type="EMBL" id="CAJNOR010000667">
    <property type="protein sequence ID" value="CAF0976844.1"/>
    <property type="molecule type" value="Genomic_DNA"/>
</dbReference>
<dbReference type="PROSITE" id="PS50001">
    <property type="entry name" value="SH2"/>
    <property type="match status" value="1"/>
</dbReference>
<feature type="domain" description="SOCS box" evidence="7">
    <location>
        <begin position="149"/>
        <end position="199"/>
    </location>
</feature>
<dbReference type="InterPro" id="IPR036036">
    <property type="entry name" value="SOCS_box-like_dom_sf"/>
</dbReference>
<dbReference type="SUPFAM" id="SSF158235">
    <property type="entry name" value="SOCS box-like"/>
    <property type="match status" value="1"/>
</dbReference>
<keyword evidence="3" id="KW-0833">Ubl conjugation pathway</keyword>
<dbReference type="PROSITE" id="PS50225">
    <property type="entry name" value="SOCS"/>
    <property type="match status" value="1"/>
</dbReference>
<dbReference type="InterPro" id="IPR036860">
    <property type="entry name" value="SH2_dom_sf"/>
</dbReference>
<dbReference type="SMART" id="SM00253">
    <property type="entry name" value="SOCS"/>
    <property type="match status" value="1"/>
</dbReference>
<keyword evidence="1" id="KW-0341">Growth regulation</keyword>
<dbReference type="InterPro" id="IPR000980">
    <property type="entry name" value="SH2"/>
</dbReference>
<dbReference type="Pfam" id="PF00017">
    <property type="entry name" value="SH2"/>
    <property type="match status" value="1"/>
</dbReference>
<dbReference type="PANTHER" id="PTHR10155">
    <property type="entry name" value="PHOSPHATIDYLINOSITOL 3-KINASE REGULATORY SUBUNIT"/>
    <property type="match status" value="1"/>
</dbReference>
<accession>A0A814F5G6</accession>
<dbReference type="InterPro" id="IPR001496">
    <property type="entry name" value="SOCS_box"/>
</dbReference>
<dbReference type="SMART" id="SM00252">
    <property type="entry name" value="SH2"/>
    <property type="match status" value="1"/>
</dbReference>
<dbReference type="AlphaFoldDB" id="A0A814F5G6"/>
<dbReference type="Gene3D" id="3.30.505.10">
    <property type="entry name" value="SH2 domain"/>
    <property type="match status" value="1"/>
</dbReference>
<dbReference type="SMART" id="SM00969">
    <property type="entry name" value="SOCS_box"/>
    <property type="match status" value="1"/>
</dbReference>
<gene>
    <name evidence="8" type="ORF">XAT740_LOCUS11969</name>
</gene>
<evidence type="ECO:0000313" key="8">
    <source>
        <dbReference type="EMBL" id="CAF0976844.1"/>
    </source>
</evidence>
<organism evidence="8 9">
    <name type="scientific">Adineta ricciae</name>
    <name type="common">Rotifer</name>
    <dbReference type="NCBI Taxonomy" id="249248"/>
    <lineage>
        <taxon>Eukaryota</taxon>
        <taxon>Metazoa</taxon>
        <taxon>Spiralia</taxon>
        <taxon>Gnathifera</taxon>
        <taxon>Rotifera</taxon>
        <taxon>Eurotatoria</taxon>
        <taxon>Bdelloidea</taxon>
        <taxon>Adinetida</taxon>
        <taxon>Adinetidae</taxon>
        <taxon>Adineta</taxon>
    </lineage>
</organism>
<keyword evidence="2" id="KW-0734">Signal transduction inhibitor</keyword>
<feature type="domain" description="SH2" evidence="6">
    <location>
        <begin position="44"/>
        <end position="154"/>
    </location>
</feature>
<evidence type="ECO:0000259" key="6">
    <source>
        <dbReference type="PROSITE" id="PS50001"/>
    </source>
</evidence>
<evidence type="ECO:0008006" key="10">
    <source>
        <dbReference type="Google" id="ProtNLM"/>
    </source>
</evidence>
<evidence type="ECO:0000313" key="9">
    <source>
        <dbReference type="Proteomes" id="UP000663828"/>
    </source>
</evidence>
<dbReference type="GO" id="GO:0035556">
    <property type="term" value="P:intracellular signal transduction"/>
    <property type="evidence" value="ECO:0007669"/>
    <property type="project" value="InterPro"/>
</dbReference>
<evidence type="ECO:0000256" key="5">
    <source>
        <dbReference type="PROSITE-ProRule" id="PRU00191"/>
    </source>
</evidence>
<evidence type="ECO:0000259" key="7">
    <source>
        <dbReference type="PROSITE" id="PS50225"/>
    </source>
</evidence>
<dbReference type="GO" id="GO:0005942">
    <property type="term" value="C:phosphatidylinositol 3-kinase complex"/>
    <property type="evidence" value="ECO:0007669"/>
    <property type="project" value="TreeGrafter"/>
</dbReference>
<dbReference type="GO" id="GO:0046935">
    <property type="term" value="F:1-phosphatidylinositol-3-kinase regulator activity"/>
    <property type="evidence" value="ECO:0007669"/>
    <property type="project" value="TreeGrafter"/>
</dbReference>
<dbReference type="Proteomes" id="UP000663828">
    <property type="component" value="Unassembled WGS sequence"/>
</dbReference>
<evidence type="ECO:0000256" key="1">
    <source>
        <dbReference type="ARBA" id="ARBA00022604"/>
    </source>
</evidence>
<dbReference type="SUPFAM" id="SSF55550">
    <property type="entry name" value="SH2 domain"/>
    <property type="match status" value="1"/>
</dbReference>
<dbReference type="Pfam" id="PF07525">
    <property type="entry name" value="SOCS_box"/>
    <property type="match status" value="1"/>
</dbReference>
<comment type="caution">
    <text evidence="8">The sequence shown here is derived from an EMBL/GenBank/DDBJ whole genome shotgun (WGS) entry which is preliminary data.</text>
</comment>
<protein>
    <recommendedName>
        <fullName evidence="10">Suppressor of cytokine signaling 7</fullName>
    </recommendedName>
</protein>
<keyword evidence="4 5" id="KW-0727">SH2 domain</keyword>
<keyword evidence="9" id="KW-1185">Reference proteome</keyword>
<evidence type="ECO:0000256" key="3">
    <source>
        <dbReference type="ARBA" id="ARBA00022786"/>
    </source>
</evidence>
<dbReference type="PANTHER" id="PTHR10155:SF5">
    <property type="entry name" value="SUPPRESSOR OF CYTOKINE SIGNALING 7"/>
    <property type="match status" value="1"/>
</dbReference>
<name>A0A814F5G6_ADIRI</name>
<reference evidence="8" key="1">
    <citation type="submission" date="2021-02" db="EMBL/GenBank/DDBJ databases">
        <authorList>
            <person name="Nowell W R."/>
        </authorList>
    </citation>
    <scope>NUCLEOTIDE SEQUENCE</scope>
</reference>
<dbReference type="GO" id="GO:0046854">
    <property type="term" value="P:phosphatidylinositol phosphate biosynthetic process"/>
    <property type="evidence" value="ECO:0007669"/>
    <property type="project" value="TreeGrafter"/>
</dbReference>
<evidence type="ECO:0000256" key="2">
    <source>
        <dbReference type="ARBA" id="ARBA00022700"/>
    </source>
</evidence>
<evidence type="ECO:0000256" key="4">
    <source>
        <dbReference type="ARBA" id="ARBA00022999"/>
    </source>
</evidence>
<dbReference type="GO" id="GO:0009968">
    <property type="term" value="P:negative regulation of signal transduction"/>
    <property type="evidence" value="ECO:0007669"/>
    <property type="project" value="UniProtKB-KW"/>
</dbReference>
<proteinExistence type="predicted"/>